<feature type="domain" description="Sulfatase-modifying factor enzyme-like" evidence="1">
    <location>
        <begin position="73"/>
        <end position="320"/>
    </location>
</feature>
<comment type="caution">
    <text evidence="2">The sequence shown here is derived from an EMBL/GenBank/DDBJ whole genome shotgun (WGS) entry which is preliminary data.</text>
</comment>
<evidence type="ECO:0000313" key="2">
    <source>
        <dbReference type="EMBL" id="HGT39805.1"/>
    </source>
</evidence>
<dbReference type="InterPro" id="IPR042095">
    <property type="entry name" value="SUMF_sf"/>
</dbReference>
<dbReference type="GO" id="GO:0120147">
    <property type="term" value="F:formylglycine-generating oxidase activity"/>
    <property type="evidence" value="ECO:0007669"/>
    <property type="project" value="TreeGrafter"/>
</dbReference>
<protein>
    <submittedName>
        <fullName evidence="2">Formylglycine-generating enzyme family protein</fullName>
    </submittedName>
</protein>
<proteinExistence type="predicted"/>
<reference evidence="2" key="1">
    <citation type="journal article" date="2020" name="mSystems">
        <title>Genome- and Community-Level Interaction Insights into Carbon Utilization and Element Cycling Functions of Hydrothermarchaeota in Hydrothermal Sediment.</title>
        <authorList>
            <person name="Zhou Z."/>
            <person name="Liu Y."/>
            <person name="Xu W."/>
            <person name="Pan J."/>
            <person name="Luo Z.H."/>
            <person name="Li M."/>
        </authorList>
    </citation>
    <scope>NUCLEOTIDE SEQUENCE [LARGE SCALE GENOMIC DNA]</scope>
    <source>
        <strain evidence="2">SpSt-508</strain>
    </source>
</reference>
<dbReference type="Gene3D" id="3.90.1580.10">
    <property type="entry name" value="paralog of FGE (formylglycine-generating enzyme)"/>
    <property type="match status" value="1"/>
</dbReference>
<dbReference type="AlphaFoldDB" id="A0A7C4QQH6"/>
<dbReference type="Pfam" id="PF03781">
    <property type="entry name" value="FGE-sulfatase"/>
    <property type="match status" value="1"/>
</dbReference>
<dbReference type="PANTHER" id="PTHR23150:SF19">
    <property type="entry name" value="FORMYLGLYCINE-GENERATING ENZYME"/>
    <property type="match status" value="1"/>
</dbReference>
<evidence type="ECO:0000259" key="1">
    <source>
        <dbReference type="Pfam" id="PF03781"/>
    </source>
</evidence>
<name>A0A7C4QQH6_9PLAN</name>
<dbReference type="InterPro" id="IPR051043">
    <property type="entry name" value="Sulfatase_Mod_Factor_Kinase"/>
</dbReference>
<gene>
    <name evidence="2" type="ORF">ENS64_11170</name>
</gene>
<dbReference type="InterPro" id="IPR005532">
    <property type="entry name" value="SUMF_dom"/>
</dbReference>
<organism evidence="2">
    <name type="scientific">Schlesneria paludicola</name>
    <dbReference type="NCBI Taxonomy" id="360056"/>
    <lineage>
        <taxon>Bacteria</taxon>
        <taxon>Pseudomonadati</taxon>
        <taxon>Planctomycetota</taxon>
        <taxon>Planctomycetia</taxon>
        <taxon>Planctomycetales</taxon>
        <taxon>Planctomycetaceae</taxon>
        <taxon>Schlesneria</taxon>
    </lineage>
</organism>
<dbReference type="SUPFAM" id="SSF56436">
    <property type="entry name" value="C-type lectin-like"/>
    <property type="match status" value="1"/>
</dbReference>
<accession>A0A7C4QQH6</accession>
<dbReference type="EMBL" id="DSVQ01000015">
    <property type="protein sequence ID" value="HGT39805.1"/>
    <property type="molecule type" value="Genomic_DNA"/>
</dbReference>
<dbReference type="InterPro" id="IPR016187">
    <property type="entry name" value="CTDL_fold"/>
</dbReference>
<dbReference type="PANTHER" id="PTHR23150">
    <property type="entry name" value="SULFATASE MODIFYING FACTOR 1, 2"/>
    <property type="match status" value="1"/>
</dbReference>
<sequence length="376" mass="42369">MTSGFETAPSASASAAAQRPLNWSLNCYCAAFGVGLAILTAGTTRGDDAAEAKTQAEMKPYTEKISGTDVSFDMVPIPGGEFLMGSPEGEEGRQDDEGPQHKVRVDPFWMGKTEVTWDLYDIWSYSLDIQRRKIENREPTERDRLADAVTRPTKPYTDMTFGMGQVGYPAICMTQHAAKKFCEWLTAKTGHYYRLPTEAEWEYACRAGTTTAYSFGDDASQLDEYAWHYGNSHEKYQKVGRKKPNPWGLYDMHGNVAEWCLDKYEADFYSKFAPGMTVENPLNIPSTEYPRVVRGGSWDDDPPQLRSAARMASSAEWKQQDPQIPQSVWYMTDALHVGFRVVRPLKVPTPEERKAKQFDAILPVDAREKPNPIPNQ</sequence>